<evidence type="ECO:0000313" key="1">
    <source>
        <dbReference type="EMBL" id="CAB4320071.1"/>
    </source>
</evidence>
<reference evidence="2" key="1">
    <citation type="journal article" date="2020" name="Genome Biol.">
        <title>Gamete binning: chromosome-level and haplotype-resolved genome assembly enabled by high-throughput single-cell sequencing of gamete genomes.</title>
        <authorList>
            <person name="Campoy J.A."/>
            <person name="Sun H."/>
            <person name="Goel M."/>
            <person name="Jiao W.-B."/>
            <person name="Folz-Donahue K."/>
            <person name="Wang N."/>
            <person name="Rubio M."/>
            <person name="Liu C."/>
            <person name="Kukat C."/>
            <person name="Ruiz D."/>
            <person name="Huettel B."/>
            <person name="Schneeberger K."/>
        </authorList>
    </citation>
    <scope>NUCLEOTIDE SEQUENCE [LARGE SCALE GENOMIC DNA]</scope>
    <source>
        <strain evidence="2">cv. Rojo Pasion</strain>
    </source>
</reference>
<evidence type="ECO:0000313" key="2">
    <source>
        <dbReference type="Proteomes" id="UP000507245"/>
    </source>
</evidence>
<organism evidence="1 2">
    <name type="scientific">Prunus armeniaca</name>
    <name type="common">Apricot</name>
    <name type="synonym">Armeniaca vulgaris</name>
    <dbReference type="NCBI Taxonomy" id="36596"/>
    <lineage>
        <taxon>Eukaryota</taxon>
        <taxon>Viridiplantae</taxon>
        <taxon>Streptophyta</taxon>
        <taxon>Embryophyta</taxon>
        <taxon>Tracheophyta</taxon>
        <taxon>Spermatophyta</taxon>
        <taxon>Magnoliopsida</taxon>
        <taxon>eudicotyledons</taxon>
        <taxon>Gunneridae</taxon>
        <taxon>Pentapetalae</taxon>
        <taxon>rosids</taxon>
        <taxon>fabids</taxon>
        <taxon>Rosales</taxon>
        <taxon>Rosaceae</taxon>
        <taxon>Amygdaloideae</taxon>
        <taxon>Amygdaleae</taxon>
        <taxon>Prunus</taxon>
    </lineage>
</organism>
<sequence>MGWRNGDVIRKAADGVGGLLEKAFLAPFKTTFGGSCEILRGQTAIIIAIDVDAKFETLNNDTIQQKAEVNQQEKKGQAAELFLPIK</sequence>
<dbReference type="Proteomes" id="UP000507245">
    <property type="component" value="Unassembled WGS sequence"/>
</dbReference>
<accession>A0A6J5Y3R3</accession>
<proteinExistence type="predicted"/>
<dbReference type="OrthoDB" id="10530680at2759"/>
<protein>
    <submittedName>
        <fullName evidence="1">Uncharacterized protein</fullName>
    </submittedName>
</protein>
<dbReference type="EMBL" id="CAEKKB010000008">
    <property type="protein sequence ID" value="CAB4320071.1"/>
    <property type="molecule type" value="Genomic_DNA"/>
</dbReference>
<dbReference type="AlphaFoldDB" id="A0A6J5Y3R3"/>
<name>A0A6J5Y3R3_PRUAR</name>
<gene>
    <name evidence="1" type="ORF">ORAREDHAP_LOCUS48498</name>
</gene>
<keyword evidence="2" id="KW-1185">Reference proteome</keyword>